<evidence type="ECO:0000256" key="1">
    <source>
        <dbReference type="SAM" id="Phobius"/>
    </source>
</evidence>
<accession>A0A1Y3TU00</accession>
<keyword evidence="1" id="KW-0472">Membrane</keyword>
<dbReference type="Proteomes" id="UP000195455">
    <property type="component" value="Unassembled WGS sequence"/>
</dbReference>
<feature type="transmembrane region" description="Helical" evidence="1">
    <location>
        <begin position="157"/>
        <end position="175"/>
    </location>
</feature>
<evidence type="ECO:0000313" key="3">
    <source>
        <dbReference type="Proteomes" id="UP000195455"/>
    </source>
</evidence>
<dbReference type="RefSeq" id="WP_087990207.1">
    <property type="nucleotide sequence ID" value="NZ_JAYART010000062.1"/>
</dbReference>
<sequence>MTETFCGKDCDLCQEKLSEACRGCKEGPGRRFGGDCPIADCCREKYHANCDTCQEATSCSKRQQKDQMPQIRIAEASAKEEKEVQKREKAKVLGKWLWILFWLLIASLITGLLSQDSLSQVSPRIYFIGTVSGIAIKVIYCLILLQLRHVEEKYGKAGICSIISALLAVVVLLVVENSIALALIMLLVATAIGLAVDYFFFYGNAAVLEDFDLEFSEKWKKLWTWNLICIGGMTAGICLMFLGIIGAILVIVGGLGVFVIGIMQLVYLYRMAVLFKEYT</sequence>
<name>A0A1Y3TU00_9FIRM</name>
<keyword evidence="1" id="KW-0812">Transmembrane</keyword>
<dbReference type="AlphaFoldDB" id="A0A1Y3TU00"/>
<gene>
    <name evidence="2" type="ORF">B5G26_14765</name>
</gene>
<feature type="transmembrane region" description="Helical" evidence="1">
    <location>
        <begin position="96"/>
        <end position="113"/>
    </location>
</feature>
<proteinExistence type="predicted"/>
<feature type="transmembrane region" description="Helical" evidence="1">
    <location>
        <begin position="125"/>
        <end position="145"/>
    </location>
</feature>
<keyword evidence="1" id="KW-1133">Transmembrane helix</keyword>
<reference evidence="3" key="1">
    <citation type="submission" date="2017-04" db="EMBL/GenBank/DDBJ databases">
        <title>Function of individual gut microbiota members based on whole genome sequencing of pure cultures obtained from chicken caecum.</title>
        <authorList>
            <person name="Medvecky M."/>
            <person name="Cejkova D."/>
            <person name="Polansky O."/>
            <person name="Karasova D."/>
            <person name="Kubasova T."/>
            <person name="Cizek A."/>
            <person name="Rychlik I."/>
        </authorList>
    </citation>
    <scope>NUCLEOTIDE SEQUENCE [LARGE SCALE GENOMIC DNA]</scope>
    <source>
        <strain evidence="3">An75</strain>
    </source>
</reference>
<feature type="transmembrane region" description="Helical" evidence="1">
    <location>
        <begin position="181"/>
        <end position="201"/>
    </location>
</feature>
<dbReference type="EMBL" id="NFHM01000035">
    <property type="protein sequence ID" value="OUN39994.1"/>
    <property type="molecule type" value="Genomic_DNA"/>
</dbReference>
<evidence type="ECO:0000313" key="2">
    <source>
        <dbReference type="EMBL" id="OUN39994.1"/>
    </source>
</evidence>
<organism evidence="2 3">
    <name type="scientific">Anaerotignum lactatifermentans</name>
    <dbReference type="NCBI Taxonomy" id="160404"/>
    <lineage>
        <taxon>Bacteria</taxon>
        <taxon>Bacillati</taxon>
        <taxon>Bacillota</taxon>
        <taxon>Clostridia</taxon>
        <taxon>Lachnospirales</taxon>
        <taxon>Anaerotignaceae</taxon>
        <taxon>Anaerotignum</taxon>
    </lineage>
</organism>
<feature type="transmembrane region" description="Helical" evidence="1">
    <location>
        <begin position="248"/>
        <end position="269"/>
    </location>
</feature>
<comment type="caution">
    <text evidence="2">The sequence shown here is derived from an EMBL/GenBank/DDBJ whole genome shotgun (WGS) entry which is preliminary data.</text>
</comment>
<protein>
    <submittedName>
        <fullName evidence="2">Uncharacterized protein</fullName>
    </submittedName>
</protein>
<feature type="transmembrane region" description="Helical" evidence="1">
    <location>
        <begin position="222"/>
        <end position="242"/>
    </location>
</feature>